<dbReference type="AlphaFoldDB" id="A0A343J924"/>
<evidence type="ECO:0000313" key="2">
    <source>
        <dbReference type="EMBL" id="ASW42032.1"/>
    </source>
</evidence>
<organism evidence="2 3">
    <name type="scientific">Clostridium isatidis</name>
    <dbReference type="NCBI Taxonomy" id="182773"/>
    <lineage>
        <taxon>Bacteria</taxon>
        <taxon>Bacillati</taxon>
        <taxon>Bacillota</taxon>
        <taxon>Clostridia</taxon>
        <taxon>Eubacteriales</taxon>
        <taxon>Clostridiaceae</taxon>
        <taxon>Clostridium</taxon>
    </lineage>
</organism>
<sequence>MNKKIFFLISLLSFLMLIILGMSNIFIEDIREVAISNNNIDSFNYHVLGEGSYKVLLPEDWIVEENYSNFDKELDVDFSNKQNIEGNIIILEGDLEEAIKLMLNEETGEMLRNSNEDWNIVELNKDNYINKYYIKQYSEGKVLIIKYSYKKGKVKNSMKVVFDKISNSFQ</sequence>
<name>A0A343J924_9CLOT</name>
<evidence type="ECO:0008006" key="4">
    <source>
        <dbReference type="Google" id="ProtNLM"/>
    </source>
</evidence>
<keyword evidence="1" id="KW-0472">Membrane</keyword>
<evidence type="ECO:0000313" key="3">
    <source>
        <dbReference type="Proteomes" id="UP000264883"/>
    </source>
</evidence>
<protein>
    <recommendedName>
        <fullName evidence="4">DUF4367 domain-containing protein</fullName>
    </recommendedName>
</protein>
<dbReference type="KEGG" id="cia:BEN51_00455"/>
<keyword evidence="3" id="KW-1185">Reference proteome</keyword>
<keyword evidence="1" id="KW-1133">Transmembrane helix</keyword>
<evidence type="ECO:0000256" key="1">
    <source>
        <dbReference type="SAM" id="Phobius"/>
    </source>
</evidence>
<gene>
    <name evidence="2" type="ORF">BEN51_00455</name>
</gene>
<keyword evidence="1" id="KW-0812">Transmembrane</keyword>
<dbReference type="Proteomes" id="UP000264883">
    <property type="component" value="Chromosome"/>
</dbReference>
<feature type="transmembrane region" description="Helical" evidence="1">
    <location>
        <begin position="6"/>
        <end position="27"/>
    </location>
</feature>
<dbReference type="EMBL" id="CP016786">
    <property type="protein sequence ID" value="ASW42032.1"/>
    <property type="molecule type" value="Genomic_DNA"/>
</dbReference>
<reference evidence="2 3" key="1">
    <citation type="submission" date="2016-08" db="EMBL/GenBank/DDBJ databases">
        <title>Complete Genome Sequence Of The Indigo Reducing Clostridium isatidis DSM15098.</title>
        <authorList>
            <person name="Little G.T."/>
            <person name="Minton N.P."/>
        </authorList>
    </citation>
    <scope>NUCLEOTIDE SEQUENCE [LARGE SCALE GENOMIC DNA]</scope>
    <source>
        <strain evidence="2 3">DSM 15098</strain>
    </source>
</reference>
<dbReference type="OrthoDB" id="1904250at2"/>
<accession>A0A343J924</accession>
<proteinExistence type="predicted"/>